<reference evidence="1 2" key="1">
    <citation type="journal article" date="2015" name="Nature">
        <title>rRNA introns, odd ribosomes, and small enigmatic genomes across a large radiation of phyla.</title>
        <authorList>
            <person name="Brown C.T."/>
            <person name="Hug L.A."/>
            <person name="Thomas B.C."/>
            <person name="Sharon I."/>
            <person name="Castelle C.J."/>
            <person name="Singh A."/>
            <person name="Wilkins M.J."/>
            <person name="Williams K.H."/>
            <person name="Banfield J.F."/>
        </authorList>
    </citation>
    <scope>NUCLEOTIDE SEQUENCE [LARGE SCALE GENOMIC DNA]</scope>
</reference>
<comment type="caution">
    <text evidence="1">The sequence shown here is derived from an EMBL/GenBank/DDBJ whole genome shotgun (WGS) entry which is preliminary data.</text>
</comment>
<dbReference type="Proteomes" id="UP000034544">
    <property type="component" value="Unassembled WGS sequence"/>
</dbReference>
<proteinExistence type="predicted"/>
<name>A0A0G0Z2A2_UNCKA</name>
<sequence length="147" mass="16798">MNKLNKLLVPLYVLFLIGSFFYVKSVIKGVPVSVEDTSDDKTVEIKSVKVSLTVKAPSYTKTYTQESKNIDTVSDLLLQIKENNTDFTFDRTSYSYGSEFDHINGIKATETMEWRIFDGEKDVTLKINDTELEDGKNYVLVFQKVTE</sequence>
<evidence type="ECO:0000313" key="1">
    <source>
        <dbReference type="EMBL" id="KKS07008.1"/>
    </source>
</evidence>
<organism evidence="1 2">
    <name type="scientific">candidate division WWE3 bacterium GW2011_GWE1_41_27</name>
    <dbReference type="NCBI Taxonomy" id="1619131"/>
    <lineage>
        <taxon>Bacteria</taxon>
        <taxon>Katanobacteria</taxon>
    </lineage>
</organism>
<accession>A0A0G0Z2A2</accession>
<dbReference type="EMBL" id="LCBF01000015">
    <property type="protein sequence ID" value="KKS07008.1"/>
    <property type="molecule type" value="Genomic_DNA"/>
</dbReference>
<dbReference type="Gene3D" id="2.170.130.30">
    <property type="match status" value="1"/>
</dbReference>
<dbReference type="AlphaFoldDB" id="A0A0G0Z2A2"/>
<gene>
    <name evidence="1" type="ORF">UU59_C0015G0006</name>
</gene>
<evidence type="ECO:0000313" key="2">
    <source>
        <dbReference type="Proteomes" id="UP000034544"/>
    </source>
</evidence>
<protein>
    <recommendedName>
        <fullName evidence="3">DUF4430 domain-containing protein</fullName>
    </recommendedName>
</protein>
<evidence type="ECO:0008006" key="3">
    <source>
        <dbReference type="Google" id="ProtNLM"/>
    </source>
</evidence>